<feature type="transmembrane region" description="Helical" evidence="12">
    <location>
        <begin position="305"/>
        <end position="321"/>
    </location>
</feature>
<dbReference type="SUPFAM" id="SSF55604">
    <property type="entry name" value="Glucose permease domain IIB"/>
    <property type="match status" value="1"/>
</dbReference>
<dbReference type="PROSITE" id="PS00371">
    <property type="entry name" value="PTS_EIIA_TYPE_1_HIS"/>
    <property type="match status" value="1"/>
</dbReference>
<evidence type="ECO:0000256" key="2">
    <source>
        <dbReference type="ARBA" id="ARBA00022448"/>
    </source>
</evidence>
<dbReference type="AlphaFoldDB" id="A0A386PXF0"/>
<feature type="transmembrane region" description="Helical" evidence="12">
    <location>
        <begin position="275"/>
        <end position="298"/>
    </location>
</feature>
<evidence type="ECO:0000256" key="9">
    <source>
        <dbReference type="ARBA" id="ARBA00022989"/>
    </source>
</evidence>
<feature type="transmembrane region" description="Helical" evidence="12">
    <location>
        <begin position="327"/>
        <end position="345"/>
    </location>
</feature>
<dbReference type="PROSITE" id="PS51093">
    <property type="entry name" value="PTS_EIIA_TYPE_1"/>
    <property type="match status" value="1"/>
</dbReference>
<evidence type="ECO:0000259" key="15">
    <source>
        <dbReference type="PROSITE" id="PS51103"/>
    </source>
</evidence>
<dbReference type="InterPro" id="IPR036878">
    <property type="entry name" value="Glu_permease_IIB"/>
</dbReference>
<evidence type="ECO:0000256" key="3">
    <source>
        <dbReference type="ARBA" id="ARBA00022475"/>
    </source>
</evidence>
<dbReference type="NCBIfam" id="TIGR00830">
    <property type="entry name" value="PTBA"/>
    <property type="match status" value="1"/>
</dbReference>
<evidence type="ECO:0000256" key="8">
    <source>
        <dbReference type="ARBA" id="ARBA00022777"/>
    </source>
</evidence>
<keyword evidence="2" id="KW-0813">Transport</keyword>
<feature type="transmembrane region" description="Helical" evidence="12">
    <location>
        <begin position="385"/>
        <end position="405"/>
    </location>
</feature>
<dbReference type="InterPro" id="IPR001996">
    <property type="entry name" value="PTS_IIB_1"/>
</dbReference>
<feature type="transmembrane region" description="Helical" evidence="12">
    <location>
        <begin position="12"/>
        <end position="38"/>
    </location>
</feature>
<dbReference type="Gene3D" id="3.30.1360.60">
    <property type="entry name" value="Glucose permease domain IIB"/>
    <property type="match status" value="1"/>
</dbReference>
<dbReference type="InterPro" id="IPR010975">
    <property type="entry name" value="PTS_IIBC_a_glc"/>
</dbReference>
<feature type="transmembrane region" description="Helical" evidence="12">
    <location>
        <begin position="58"/>
        <end position="78"/>
    </location>
</feature>
<feature type="domain" description="PTS EIIA type-1" evidence="13">
    <location>
        <begin position="574"/>
        <end position="678"/>
    </location>
</feature>
<evidence type="ECO:0000313" key="16">
    <source>
        <dbReference type="EMBL" id="AYE39167.1"/>
    </source>
</evidence>
<keyword evidence="4" id="KW-0762">Sugar transport</keyword>
<accession>A0A386PXF0</accession>
<evidence type="ECO:0000256" key="6">
    <source>
        <dbReference type="ARBA" id="ARBA00022683"/>
    </source>
</evidence>
<feature type="transmembrane region" description="Helical" evidence="12">
    <location>
        <begin position="171"/>
        <end position="192"/>
    </location>
</feature>
<dbReference type="Proteomes" id="UP000267208">
    <property type="component" value="Chromosome"/>
</dbReference>
<proteinExistence type="predicted"/>
<dbReference type="NCBIfam" id="TIGR02005">
    <property type="entry name" value="PTS-IIBC-alpha"/>
    <property type="match status" value="1"/>
</dbReference>
<dbReference type="PANTHER" id="PTHR30009">
    <property type="entry name" value="CYTOCHROME C-TYPE SYNTHESIS PROTEIN AND PTS TRANSMEMBRANE COMPONENT"/>
    <property type="match status" value="1"/>
</dbReference>
<feature type="domain" description="PTS EIIB type-1" evidence="14">
    <location>
        <begin position="448"/>
        <end position="530"/>
    </location>
</feature>
<dbReference type="FunFam" id="2.70.70.10:FF:000001">
    <property type="entry name" value="PTS system glucose-specific IIA component"/>
    <property type="match status" value="1"/>
</dbReference>
<dbReference type="Pfam" id="PF00358">
    <property type="entry name" value="PTS_EIIA_1"/>
    <property type="match status" value="1"/>
</dbReference>
<evidence type="ECO:0000256" key="11">
    <source>
        <dbReference type="PROSITE-ProRule" id="PRU00421"/>
    </source>
</evidence>
<dbReference type="GO" id="GO:0005886">
    <property type="term" value="C:plasma membrane"/>
    <property type="evidence" value="ECO:0007669"/>
    <property type="project" value="UniProtKB-SubCell"/>
</dbReference>
<reference evidence="17" key="1">
    <citation type="submission" date="2018-08" db="EMBL/GenBank/DDBJ databases">
        <title>Genome of Lactobacillus sp. HBUAS52074.</title>
        <authorList>
            <person name="Guo Z."/>
            <person name="Zhang Z.D."/>
        </authorList>
    </citation>
    <scope>NUCLEOTIDE SEQUENCE [LARGE SCALE GENOMIC DNA]</scope>
    <source>
        <strain evidence="17">HBUAS52074</strain>
    </source>
</reference>
<keyword evidence="3" id="KW-1003">Cell membrane</keyword>
<evidence type="ECO:0000259" key="13">
    <source>
        <dbReference type="PROSITE" id="PS51093"/>
    </source>
</evidence>
<dbReference type="GO" id="GO:0009401">
    <property type="term" value="P:phosphoenolpyruvate-dependent sugar phosphotransferase system"/>
    <property type="evidence" value="ECO:0007669"/>
    <property type="project" value="UniProtKB-KW"/>
</dbReference>
<evidence type="ECO:0000256" key="12">
    <source>
        <dbReference type="SAM" id="Phobius"/>
    </source>
</evidence>
<gene>
    <name evidence="16" type="ORF">D1B17_11220</name>
</gene>
<name>A0A386PXF0_9LACO</name>
<evidence type="ECO:0000313" key="17">
    <source>
        <dbReference type="Proteomes" id="UP000267208"/>
    </source>
</evidence>
<evidence type="ECO:0000256" key="7">
    <source>
        <dbReference type="ARBA" id="ARBA00022692"/>
    </source>
</evidence>
<evidence type="ECO:0000259" key="14">
    <source>
        <dbReference type="PROSITE" id="PS51098"/>
    </source>
</evidence>
<protein>
    <submittedName>
        <fullName evidence="16">Protein-N(Pi)-phosphohistidine--sugar phosphotransferase</fullName>
    </submittedName>
</protein>
<dbReference type="Pfam" id="PF02378">
    <property type="entry name" value="PTS_EIIC"/>
    <property type="match status" value="1"/>
</dbReference>
<dbReference type="InterPro" id="IPR050429">
    <property type="entry name" value="PTS_Glucose_EIICBA"/>
</dbReference>
<dbReference type="InterPro" id="IPR018113">
    <property type="entry name" value="PTrfase_EIIB_Cys"/>
</dbReference>
<dbReference type="KEGG" id="lzh:D1B17_11220"/>
<keyword evidence="9 12" id="KW-1133">Transmembrane helix</keyword>
<evidence type="ECO:0000256" key="1">
    <source>
        <dbReference type="ARBA" id="ARBA00004651"/>
    </source>
</evidence>
<evidence type="ECO:0000256" key="5">
    <source>
        <dbReference type="ARBA" id="ARBA00022679"/>
    </source>
</evidence>
<keyword evidence="7 12" id="KW-0812">Transmembrane</keyword>
<dbReference type="RefSeq" id="WP_120143511.1">
    <property type="nucleotide sequence ID" value="NZ_CP031933.2"/>
</dbReference>
<dbReference type="GO" id="GO:0090563">
    <property type="term" value="F:protein-phosphocysteine-sugar phosphotransferase activity"/>
    <property type="evidence" value="ECO:0007669"/>
    <property type="project" value="TreeGrafter"/>
</dbReference>
<dbReference type="InterPro" id="IPR003352">
    <property type="entry name" value="PTS_EIIC"/>
</dbReference>
<dbReference type="Pfam" id="PF00367">
    <property type="entry name" value="PTS_EIIB"/>
    <property type="match status" value="1"/>
</dbReference>
<dbReference type="EMBL" id="CP031933">
    <property type="protein sequence ID" value="AYE39167.1"/>
    <property type="molecule type" value="Genomic_DNA"/>
</dbReference>
<evidence type="ECO:0000256" key="10">
    <source>
        <dbReference type="ARBA" id="ARBA00023136"/>
    </source>
</evidence>
<dbReference type="InterPro" id="IPR013013">
    <property type="entry name" value="PTS_EIIC_1"/>
</dbReference>
<comment type="subcellular location">
    <subcellularLocation>
        <location evidence="1">Cell membrane</location>
        <topology evidence="1">Multi-pass membrane protein</topology>
    </subcellularLocation>
</comment>
<sequence length="707" mass="77724">MMAKFQRFGGAMFTPVVFFVFSGIIVGLTAVFTNPAIVGGLAEQGTAWYSIWKIIDSGGWTVFNNMEVLFVIGLPLGLANKAKERASLEAFVIYMTFNNFVNQILQMFGKNFGVNINSTAETSGLKVIAGVKTLDTGVIGAILIAGIVVWLHNRYFSVRLPDWLGVFQGSAFVAMIGFFLMIPIAGLFVWIWPVFQHGILQMQYFMVKSGDFGVFTYIFLEKALLPVGLHHFIYAPFQYGPAVIEGGTTLYWVKHISQFAATTTPLIKLFPEGGYAMQGMSNIFGIPGIALAFYATAIPKNRKKLLALIIPGVLTAALAGITEPFDYTFLFIAPALFFVHAFLAACLATTMYAFGVTGDMSAGLIDIAAKNYIPMWANHWQTYVIQWVIGLIFIGIYFVVFRFLILKFDFKTPGRSDDEMVNMFTKDDYKKKQSKGKNGGQSVSNPFRTAAGAYINLLGGADNIASVNNCFTRLRLTINKPELLATDNQFMAVGAKGVVRNKDAVQVIIGPDVTNVREEVDDLIENGGWEQFDNQTSDNTPVAEKEQQTEFSTNESQLFAPVDGKFINIDELKDDVFSQKMLGDGYAIEPANGDIYSSVEGEITSIFPTKHAIGIRSLSGAEILLHLGLDTVELEGKPFDILVKEGDAVTEGTKLATMNIEEIEDKGKDPVVITVITNSNQYNLDKFRKASGSTVKHGDSIVLVNRI</sequence>
<dbReference type="GO" id="GO:0008982">
    <property type="term" value="F:protein-N(PI)-phosphohistidine-sugar phosphotransferase activity"/>
    <property type="evidence" value="ECO:0007669"/>
    <property type="project" value="InterPro"/>
</dbReference>
<organism evidence="16 17">
    <name type="scientific">Companilactobacillus zhachilii</name>
    <dbReference type="NCBI Taxonomy" id="2304606"/>
    <lineage>
        <taxon>Bacteria</taxon>
        <taxon>Bacillati</taxon>
        <taxon>Bacillota</taxon>
        <taxon>Bacilli</taxon>
        <taxon>Lactobacillales</taxon>
        <taxon>Lactobacillaceae</taxon>
        <taxon>Companilactobacillus</taxon>
    </lineage>
</organism>
<feature type="transmembrane region" description="Helical" evidence="12">
    <location>
        <begin position="133"/>
        <end position="151"/>
    </location>
</feature>
<dbReference type="CDD" id="cd00212">
    <property type="entry name" value="PTS_IIB_glc"/>
    <property type="match status" value="1"/>
</dbReference>
<keyword evidence="17" id="KW-1185">Reference proteome</keyword>
<keyword evidence="6" id="KW-0598">Phosphotransferase system</keyword>
<dbReference type="InterPro" id="IPR001127">
    <property type="entry name" value="PTS_EIIA_1_perm"/>
</dbReference>
<dbReference type="GO" id="GO:0016301">
    <property type="term" value="F:kinase activity"/>
    <property type="evidence" value="ECO:0007669"/>
    <property type="project" value="UniProtKB-KW"/>
</dbReference>
<dbReference type="SUPFAM" id="SSF51261">
    <property type="entry name" value="Duplicated hybrid motif"/>
    <property type="match status" value="1"/>
</dbReference>
<dbReference type="InterPro" id="IPR011055">
    <property type="entry name" value="Dup_hybrid_motif"/>
</dbReference>
<feature type="transmembrane region" description="Helical" evidence="12">
    <location>
        <begin position="212"/>
        <end position="233"/>
    </location>
</feature>
<dbReference type="PROSITE" id="PS51103">
    <property type="entry name" value="PTS_EIIC_TYPE_1"/>
    <property type="match status" value="1"/>
</dbReference>
<keyword evidence="10 12" id="KW-0472">Membrane</keyword>
<dbReference type="OrthoDB" id="9764327at2"/>
<evidence type="ECO:0000256" key="4">
    <source>
        <dbReference type="ARBA" id="ARBA00022597"/>
    </source>
</evidence>
<dbReference type="PROSITE" id="PS51098">
    <property type="entry name" value="PTS_EIIB_TYPE_1"/>
    <property type="match status" value="1"/>
</dbReference>
<dbReference type="PANTHER" id="PTHR30009:SF12">
    <property type="entry name" value="PHOSPHOTRANSFERASE IIC COMPONENT GLVC"/>
    <property type="match status" value="1"/>
</dbReference>
<feature type="active site" description="Phosphocysteine intermediate; for EIIB activity" evidence="11">
    <location>
        <position position="470"/>
    </location>
</feature>
<feature type="domain" description="PTS EIIC type-1" evidence="15">
    <location>
        <begin position="1"/>
        <end position="417"/>
    </location>
</feature>
<keyword evidence="8" id="KW-0418">Kinase</keyword>
<dbReference type="Gene3D" id="2.70.70.10">
    <property type="entry name" value="Glucose Permease (Domain IIA)"/>
    <property type="match status" value="1"/>
</dbReference>
<dbReference type="NCBIfam" id="TIGR00826">
    <property type="entry name" value="EIIB_glc"/>
    <property type="match status" value="1"/>
</dbReference>
<keyword evidence="5 16" id="KW-0808">Transferase</keyword>